<evidence type="ECO:0000313" key="2">
    <source>
        <dbReference type="EMBL" id="TDO20399.1"/>
    </source>
</evidence>
<name>A0A4V3C322_9MOLU</name>
<feature type="transmembrane region" description="Helical" evidence="1">
    <location>
        <begin position="30"/>
        <end position="51"/>
    </location>
</feature>
<comment type="caution">
    <text evidence="2">The sequence shown here is derived from an EMBL/GenBank/DDBJ whole genome shotgun (WGS) entry which is preliminary data.</text>
</comment>
<dbReference type="RefSeq" id="WP_094254641.1">
    <property type="nucleotide sequence ID" value="NZ_NNCE01000003.1"/>
</dbReference>
<accession>A0A4V3C322</accession>
<evidence type="ECO:0000313" key="3">
    <source>
        <dbReference type="Proteomes" id="UP000295518"/>
    </source>
</evidence>
<organism evidence="2 3">
    <name type="scientific">Mycoplasma testudineum</name>
    <dbReference type="NCBI Taxonomy" id="244584"/>
    <lineage>
        <taxon>Bacteria</taxon>
        <taxon>Bacillati</taxon>
        <taxon>Mycoplasmatota</taxon>
        <taxon>Mollicutes</taxon>
        <taxon>Mycoplasmataceae</taxon>
        <taxon>Mycoplasma</taxon>
    </lineage>
</organism>
<dbReference type="Proteomes" id="UP000295518">
    <property type="component" value="Unassembled WGS sequence"/>
</dbReference>
<reference evidence="2 3" key="1">
    <citation type="submission" date="2019-03" db="EMBL/GenBank/DDBJ databases">
        <title>Genomic Encyclopedia of Archaeal and Bacterial Type Strains, Phase II (KMG-II): from individual species to whole genera.</title>
        <authorList>
            <person name="Goeker M."/>
        </authorList>
    </citation>
    <scope>NUCLEOTIDE SEQUENCE [LARGE SCALE GENOMIC DNA]</scope>
    <source>
        <strain evidence="2 3">ATCC 700618</strain>
    </source>
</reference>
<evidence type="ECO:0000256" key="1">
    <source>
        <dbReference type="SAM" id="Phobius"/>
    </source>
</evidence>
<gene>
    <name evidence="2" type="ORF">EI74_0477</name>
</gene>
<dbReference type="AlphaFoldDB" id="A0A4V3C322"/>
<keyword evidence="1" id="KW-0812">Transmembrane</keyword>
<keyword evidence="3" id="KW-1185">Reference proteome</keyword>
<keyword evidence="1" id="KW-0472">Membrane</keyword>
<sequence>MKKIVWKALFWNQYKTIIKKKIIFLNLKNFFAFILYVLTATLIFLVVLSQGWIAIDIASSLVGLFLFFWALSAFALLKINKYFLKIEQDSIKFLVSNQEDLKEEISSVQNLEFSLFLETINSFFYSFRIWKIVSKNAKIYSMEFLEYSKSNKE</sequence>
<keyword evidence="1" id="KW-1133">Transmembrane helix</keyword>
<proteinExistence type="predicted"/>
<protein>
    <submittedName>
        <fullName evidence="2">Uncharacterized protein</fullName>
    </submittedName>
</protein>
<feature type="transmembrane region" description="Helical" evidence="1">
    <location>
        <begin position="57"/>
        <end position="77"/>
    </location>
</feature>
<dbReference type="EMBL" id="SNWN01000011">
    <property type="protein sequence ID" value="TDO20399.1"/>
    <property type="molecule type" value="Genomic_DNA"/>
</dbReference>